<accession>A0A392R0Y9</accession>
<dbReference type="AlphaFoldDB" id="A0A392R0Y9"/>
<keyword evidence="3" id="KW-1185">Reference proteome</keyword>
<dbReference type="EMBL" id="LXQA010172930">
    <property type="protein sequence ID" value="MCI29486.1"/>
    <property type="molecule type" value="Genomic_DNA"/>
</dbReference>
<feature type="non-terminal residue" evidence="2">
    <location>
        <position position="1"/>
    </location>
</feature>
<sequence length="119" mass="12778">ALSLIFFRLGFGGLAARAIGFIVRALFSAEEMPLWVSPGSDAGSEASVNQELHQPSRPAAPIDGSASTSSSVEQPAPAGKPYIALLQLEGERKRILDEIVHFVAHKLEDPRQPQGPIYE</sequence>
<proteinExistence type="predicted"/>
<reference evidence="2 3" key="1">
    <citation type="journal article" date="2018" name="Front. Plant Sci.">
        <title>Red Clover (Trifolium pratense) and Zigzag Clover (T. medium) - A Picture of Genomic Similarities and Differences.</title>
        <authorList>
            <person name="Dluhosova J."/>
            <person name="Istvanek J."/>
            <person name="Nedelnik J."/>
            <person name="Repkova J."/>
        </authorList>
    </citation>
    <scope>NUCLEOTIDE SEQUENCE [LARGE SCALE GENOMIC DNA]</scope>
    <source>
        <strain evidence="3">cv. 10/8</strain>
        <tissue evidence="2">Leaf</tissue>
    </source>
</reference>
<evidence type="ECO:0000256" key="1">
    <source>
        <dbReference type="SAM" id="MobiDB-lite"/>
    </source>
</evidence>
<evidence type="ECO:0000313" key="3">
    <source>
        <dbReference type="Proteomes" id="UP000265520"/>
    </source>
</evidence>
<comment type="caution">
    <text evidence="2">The sequence shown here is derived from an EMBL/GenBank/DDBJ whole genome shotgun (WGS) entry which is preliminary data.</text>
</comment>
<dbReference type="Proteomes" id="UP000265520">
    <property type="component" value="Unassembled WGS sequence"/>
</dbReference>
<protein>
    <submittedName>
        <fullName evidence="2">Succinate dehydrogenase subunit 3</fullName>
    </submittedName>
</protein>
<feature type="region of interest" description="Disordered" evidence="1">
    <location>
        <begin position="38"/>
        <end position="77"/>
    </location>
</feature>
<name>A0A392R0Y9_9FABA</name>
<feature type="non-terminal residue" evidence="2">
    <location>
        <position position="119"/>
    </location>
</feature>
<organism evidence="2 3">
    <name type="scientific">Trifolium medium</name>
    <dbReference type="NCBI Taxonomy" id="97028"/>
    <lineage>
        <taxon>Eukaryota</taxon>
        <taxon>Viridiplantae</taxon>
        <taxon>Streptophyta</taxon>
        <taxon>Embryophyta</taxon>
        <taxon>Tracheophyta</taxon>
        <taxon>Spermatophyta</taxon>
        <taxon>Magnoliopsida</taxon>
        <taxon>eudicotyledons</taxon>
        <taxon>Gunneridae</taxon>
        <taxon>Pentapetalae</taxon>
        <taxon>rosids</taxon>
        <taxon>fabids</taxon>
        <taxon>Fabales</taxon>
        <taxon>Fabaceae</taxon>
        <taxon>Papilionoideae</taxon>
        <taxon>50 kb inversion clade</taxon>
        <taxon>NPAAA clade</taxon>
        <taxon>Hologalegina</taxon>
        <taxon>IRL clade</taxon>
        <taxon>Trifolieae</taxon>
        <taxon>Trifolium</taxon>
    </lineage>
</organism>
<evidence type="ECO:0000313" key="2">
    <source>
        <dbReference type="EMBL" id="MCI29486.1"/>
    </source>
</evidence>